<organism evidence="1 2">
    <name type="scientific">Actinoalloteichus hoggarensis</name>
    <dbReference type="NCBI Taxonomy" id="1470176"/>
    <lineage>
        <taxon>Bacteria</taxon>
        <taxon>Bacillati</taxon>
        <taxon>Actinomycetota</taxon>
        <taxon>Actinomycetes</taxon>
        <taxon>Pseudonocardiales</taxon>
        <taxon>Pseudonocardiaceae</taxon>
        <taxon>Actinoalloteichus</taxon>
    </lineage>
</organism>
<dbReference type="Proteomes" id="UP000204221">
    <property type="component" value="Chromosome"/>
</dbReference>
<reference evidence="1 2" key="1">
    <citation type="submission" date="2017-07" db="EMBL/GenBank/DDBJ databases">
        <title>Complete genome sequence of Actinoalloteichus hoggarensis DSM 45943, type strain of Actinoalloteichus hoggarensis.</title>
        <authorList>
            <person name="Ruckert C."/>
            <person name="Nouioui I."/>
            <person name="Willmese J."/>
            <person name="van Wezel G."/>
            <person name="Klenk H.-P."/>
            <person name="Kalinowski J."/>
            <person name="Zotchev S.B."/>
        </authorList>
    </citation>
    <scope>NUCLEOTIDE SEQUENCE [LARGE SCALE GENOMIC DNA]</scope>
    <source>
        <strain evidence="1 2">DSM 45943</strain>
    </source>
</reference>
<dbReference type="EMBL" id="CP022521">
    <property type="protein sequence ID" value="ASO21626.1"/>
    <property type="molecule type" value="Genomic_DNA"/>
</dbReference>
<name>A0A221W7L8_9PSEU</name>
<dbReference type="Gene3D" id="3.30.70.1210">
    <property type="entry name" value="Crispr-associated protein, domain 2"/>
    <property type="match status" value="1"/>
</dbReference>
<dbReference type="SMART" id="SM01101">
    <property type="entry name" value="CRISPR_assoc"/>
    <property type="match status" value="1"/>
</dbReference>
<dbReference type="KEGG" id="ahg:AHOG_20040"/>
<dbReference type="RefSeq" id="WP_093942730.1">
    <property type="nucleotide sequence ID" value="NZ_CP022521.1"/>
</dbReference>
<dbReference type="OrthoDB" id="9795689at2"/>
<gene>
    <name evidence="1" type="primary">cse2</name>
    <name evidence="1" type="ORF">AHOG_20040</name>
</gene>
<proteinExistence type="predicted"/>
<sequence>MTLWLTQIKPDMRLRQARRDLASAVGMHHRLLSLFPDDLGDDPRRHLGVLFRVETSATGAEILLQSQVPPDLHALPEHYGSATTRNLDPLVEGLRPGRAVHYRIAGNAIRRLGKTTRAARNLTAVLPLHGAEAEEWWHRHAEASGLQVQTVLTTPLGSARGERADSADKIRHARTLFDGRALITDADLLRRRLLDGIGRGKAYGCGLLTLAPAR</sequence>
<evidence type="ECO:0000313" key="2">
    <source>
        <dbReference type="Proteomes" id="UP000204221"/>
    </source>
</evidence>
<keyword evidence="1" id="KW-0378">Hydrolase</keyword>
<dbReference type="NCBIfam" id="TIGR01907">
    <property type="entry name" value="casE_Cse3"/>
    <property type="match status" value="1"/>
</dbReference>
<dbReference type="InterPro" id="IPR010179">
    <property type="entry name" value="CRISPR-assoc_prot_Cse3"/>
</dbReference>
<dbReference type="CDD" id="cd09727">
    <property type="entry name" value="Cas6_I-E"/>
    <property type="match status" value="1"/>
</dbReference>
<dbReference type="EC" id="3.1.-.-" evidence="1"/>
<dbReference type="Gene3D" id="3.30.70.1200">
    <property type="entry name" value="Crispr-associated protein, domain 1"/>
    <property type="match status" value="1"/>
</dbReference>
<dbReference type="GO" id="GO:0016787">
    <property type="term" value="F:hydrolase activity"/>
    <property type="evidence" value="ECO:0007669"/>
    <property type="project" value="UniProtKB-KW"/>
</dbReference>
<dbReference type="SUPFAM" id="SSF117987">
    <property type="entry name" value="CRISPR-associated protein"/>
    <property type="match status" value="2"/>
</dbReference>
<dbReference type="AlphaFoldDB" id="A0A221W7L8"/>
<dbReference type="Pfam" id="PF08798">
    <property type="entry name" value="CRISPR_assoc"/>
    <property type="match status" value="1"/>
</dbReference>
<evidence type="ECO:0000313" key="1">
    <source>
        <dbReference type="EMBL" id="ASO21626.1"/>
    </source>
</evidence>
<keyword evidence="2" id="KW-1185">Reference proteome</keyword>
<accession>A0A221W7L8</accession>
<protein>
    <submittedName>
        <fullName evidence="1">CRISPR-associated endoribonuclease Cse3</fullName>
        <ecNumber evidence="1">3.1.-.-</ecNumber>
    </submittedName>
</protein>